<dbReference type="CDD" id="cd00637">
    <property type="entry name" value="7tm_classA_rhodopsin-like"/>
    <property type="match status" value="1"/>
</dbReference>
<dbReference type="AlphaFoldDB" id="A0A4V5ZZA0"/>
<evidence type="ECO:0000259" key="6">
    <source>
        <dbReference type="PROSITE" id="PS50262"/>
    </source>
</evidence>
<dbReference type="Proteomes" id="UP000298663">
    <property type="component" value="Unassembled WGS sequence"/>
</dbReference>
<sequence>MDAQGYVSTFGFLFVGILLIAFNLPVLFFACLSQRSRCYYGVLIMSLVNGIIIGIMSVGYSIFRLVLNSHGRSEESVEIHQCFYNPLTFFLLWTFPMNGLSLLMISVDRFIVVAYPLLYFRNSKLIIILINVAAIFLNTLLLAFTIIYTLMEHDAEYRVNILCSQYQFLSLHMNIFVAGARISFSVVFIVLMLVVLLCLRVKHHAKVKQAFQTEVELGKFSKKQMAFTKTMLISCAATFCK</sequence>
<evidence type="ECO:0000256" key="5">
    <source>
        <dbReference type="SAM" id="Phobius"/>
    </source>
</evidence>
<dbReference type="GO" id="GO:0016020">
    <property type="term" value="C:membrane"/>
    <property type="evidence" value="ECO:0007669"/>
    <property type="project" value="UniProtKB-SubCell"/>
</dbReference>
<comment type="subcellular location">
    <subcellularLocation>
        <location evidence="1">Membrane</location>
    </subcellularLocation>
</comment>
<feature type="transmembrane region" description="Helical" evidence="5">
    <location>
        <begin position="6"/>
        <end position="32"/>
    </location>
</feature>
<organism evidence="7 8">
    <name type="scientific">Steinernema carpocapsae</name>
    <name type="common">Entomopathogenic nematode</name>
    <dbReference type="NCBI Taxonomy" id="34508"/>
    <lineage>
        <taxon>Eukaryota</taxon>
        <taxon>Metazoa</taxon>
        <taxon>Ecdysozoa</taxon>
        <taxon>Nematoda</taxon>
        <taxon>Chromadorea</taxon>
        <taxon>Rhabditida</taxon>
        <taxon>Tylenchina</taxon>
        <taxon>Panagrolaimomorpha</taxon>
        <taxon>Strongyloidoidea</taxon>
        <taxon>Steinernematidae</taxon>
        <taxon>Steinernema</taxon>
    </lineage>
</organism>
<keyword evidence="4 5" id="KW-0472">Membrane</keyword>
<dbReference type="SUPFAM" id="SSF81321">
    <property type="entry name" value="Family A G protein-coupled receptor-like"/>
    <property type="match status" value="1"/>
</dbReference>
<evidence type="ECO:0000256" key="2">
    <source>
        <dbReference type="ARBA" id="ARBA00022692"/>
    </source>
</evidence>
<evidence type="ECO:0000256" key="1">
    <source>
        <dbReference type="ARBA" id="ARBA00004370"/>
    </source>
</evidence>
<evidence type="ECO:0000256" key="4">
    <source>
        <dbReference type="ARBA" id="ARBA00023136"/>
    </source>
</evidence>
<feature type="transmembrane region" description="Helical" evidence="5">
    <location>
        <begin position="83"/>
        <end position="105"/>
    </location>
</feature>
<reference evidence="7 8" key="1">
    <citation type="journal article" date="2015" name="Genome Biol.">
        <title>Comparative genomics of Steinernema reveals deeply conserved gene regulatory networks.</title>
        <authorList>
            <person name="Dillman A.R."/>
            <person name="Macchietto M."/>
            <person name="Porter C.F."/>
            <person name="Rogers A."/>
            <person name="Williams B."/>
            <person name="Antoshechkin I."/>
            <person name="Lee M.M."/>
            <person name="Goodwin Z."/>
            <person name="Lu X."/>
            <person name="Lewis E.E."/>
            <person name="Goodrich-Blair H."/>
            <person name="Stock S.P."/>
            <person name="Adams B.J."/>
            <person name="Sternberg P.W."/>
            <person name="Mortazavi A."/>
        </authorList>
    </citation>
    <scope>NUCLEOTIDE SEQUENCE [LARGE SCALE GENOMIC DNA]</scope>
    <source>
        <strain evidence="7 8">ALL</strain>
    </source>
</reference>
<dbReference type="PROSITE" id="PS50262">
    <property type="entry name" value="G_PROTEIN_RECEP_F1_2"/>
    <property type="match status" value="1"/>
</dbReference>
<proteinExistence type="predicted"/>
<keyword evidence="3 5" id="KW-1133">Transmembrane helix</keyword>
<dbReference type="Gene3D" id="1.20.1070.10">
    <property type="entry name" value="Rhodopsin 7-helix transmembrane proteins"/>
    <property type="match status" value="1"/>
</dbReference>
<keyword evidence="2 5" id="KW-0812">Transmembrane</keyword>
<dbReference type="EMBL" id="AZBU02000008">
    <property type="protein sequence ID" value="TKR66815.1"/>
    <property type="molecule type" value="Genomic_DNA"/>
</dbReference>
<protein>
    <recommendedName>
        <fullName evidence="6">G-protein coupled receptors family 1 profile domain-containing protein</fullName>
    </recommendedName>
</protein>
<evidence type="ECO:0000313" key="8">
    <source>
        <dbReference type="Proteomes" id="UP000298663"/>
    </source>
</evidence>
<feature type="domain" description="G-protein coupled receptors family 1 profile" evidence="6">
    <location>
        <begin position="100"/>
        <end position="241"/>
    </location>
</feature>
<comment type="caution">
    <text evidence="7">The sequence shown here is derived from an EMBL/GenBank/DDBJ whole genome shotgun (WGS) entry which is preliminary data.</text>
</comment>
<evidence type="ECO:0000313" key="7">
    <source>
        <dbReference type="EMBL" id="TKR66815.1"/>
    </source>
</evidence>
<gene>
    <name evidence="7" type="ORF">L596_023052</name>
</gene>
<feature type="transmembrane region" description="Helical" evidence="5">
    <location>
        <begin position="125"/>
        <end position="151"/>
    </location>
</feature>
<evidence type="ECO:0000256" key="3">
    <source>
        <dbReference type="ARBA" id="ARBA00022989"/>
    </source>
</evidence>
<accession>A0A4V5ZZA0</accession>
<dbReference type="InterPro" id="IPR017452">
    <property type="entry name" value="GPCR_Rhodpsn_7TM"/>
</dbReference>
<keyword evidence="8" id="KW-1185">Reference proteome</keyword>
<feature type="transmembrane region" description="Helical" evidence="5">
    <location>
        <begin position="171"/>
        <end position="199"/>
    </location>
</feature>
<name>A0A4V5ZZA0_STECR</name>
<dbReference type="OrthoDB" id="5858893at2759"/>
<feature type="transmembrane region" description="Helical" evidence="5">
    <location>
        <begin position="39"/>
        <end position="63"/>
    </location>
</feature>
<reference evidence="7 8" key="2">
    <citation type="journal article" date="2019" name="G3 (Bethesda)">
        <title>Hybrid Assembly of the Genome of the Entomopathogenic Nematode Steinernema carpocapsae Identifies the X-Chromosome.</title>
        <authorList>
            <person name="Serra L."/>
            <person name="Macchietto M."/>
            <person name="Macias-Munoz A."/>
            <person name="McGill C.J."/>
            <person name="Rodriguez I.M."/>
            <person name="Rodriguez B."/>
            <person name="Murad R."/>
            <person name="Mortazavi A."/>
        </authorList>
    </citation>
    <scope>NUCLEOTIDE SEQUENCE [LARGE SCALE GENOMIC DNA]</scope>
    <source>
        <strain evidence="7 8">ALL</strain>
    </source>
</reference>